<geneLocation type="mitochondrion" evidence="2"/>
<feature type="transmembrane region" description="Helical" evidence="1">
    <location>
        <begin position="21"/>
        <end position="41"/>
    </location>
</feature>
<dbReference type="GeneID" id="15333140"/>
<evidence type="ECO:0000256" key="1">
    <source>
        <dbReference type="SAM" id="Phobius"/>
    </source>
</evidence>
<gene>
    <name evidence="2" type="primary">secY</name>
</gene>
<name>M4Q9W6_JAKLI</name>
<reference evidence="2" key="2">
    <citation type="journal article" date="2006" name="RNA">
        <title>Hybrid E. coli--Mitochondrial ribonuclease P RNAs are catalytically active.</title>
        <authorList>
            <person name="Seif E."/>
            <person name="Cadieux A."/>
            <person name="Lang B.F."/>
        </authorList>
    </citation>
    <scope>NUCLEOTIDE SEQUENCE</scope>
    <source>
        <strain evidence="2">ATCC 50422</strain>
    </source>
</reference>
<feature type="transmembrane region" description="Helical" evidence="1">
    <location>
        <begin position="316"/>
        <end position="334"/>
    </location>
</feature>
<reference evidence="2" key="1">
    <citation type="journal article" date="2004" name="RNA">
        <title>Mitochondrial 3' tRNA editing in the jakobid Seculamonas ecuadoriensis: a novel mechanism and implications for tRNA processing.</title>
        <authorList>
            <person name="Leigh J."/>
            <person name="Lang B.F."/>
        </authorList>
    </citation>
    <scope>NUCLEOTIDE SEQUENCE</scope>
    <source>
        <strain evidence="2">ATCC 50422</strain>
    </source>
</reference>
<organism evidence="2">
    <name type="scientific">Jakoba libera</name>
    <name type="common">Flagellate</name>
    <name type="synonym">Cryptobia libera</name>
    <dbReference type="NCBI Taxonomy" id="143017"/>
    <lineage>
        <taxon>Eukaryota</taxon>
        <taxon>Discoba</taxon>
        <taxon>Jakobida</taxon>
        <taxon>Histionina</taxon>
        <taxon>Jakobidae</taxon>
        <taxon>Jakoba</taxon>
    </lineage>
</organism>
<sequence>MWFSLCSFLQFLNPCIKKVTLWFFFFFFLGLLSFHCPFYHINKFQEFCTYAENHKHYWISFLPFLSSKYQVTYYLSIVLVSTRVLSSILLYLFLWIQNRRLQVTLYSTTSFFKLQVCCLFFLSLLVTSFFLDSLILTYENTILPNTSSNMNVTGYDLINTNPKLEISKFTIAQSQAFGWILSFFALLFSTSCFTIWILSELRLLGVKKTLTLFFFCTFLWEFCLRCIWFDQWYKLKEMVFPFYYLFSSCFFFFLFLFWYSYSFYYLQNNSSISFLSTFGNRLAKKTYSQLKQQPFLHLTTFPFAKTKITNPKRKQIVLCVFYLGSLPVMIYFLFSSLFLHFLLLITTTSFLLIVLVLFTFPLLCDFSFLRSLFLPLVYPISKEQFLLVTKPFLSFSISYFHSTTFCKLLSNSLQFQKHFHLHLPYSLGIHQLISNLTWYPFFLFLPFLYYSISTIFAITFSSFVLVTNQSQSHFSFLQESFVNFQEYLPINNTFYFSFFVLCRFFTLLIK</sequence>
<keyword evidence="1" id="KW-0812">Transmembrane</keyword>
<dbReference type="AlphaFoldDB" id="M4Q9W6"/>
<feature type="transmembrane region" description="Helical" evidence="1">
    <location>
        <begin position="176"/>
        <end position="198"/>
    </location>
</feature>
<feature type="transmembrane region" description="Helical" evidence="1">
    <location>
        <begin position="340"/>
        <end position="364"/>
    </location>
</feature>
<feature type="transmembrane region" description="Helical" evidence="1">
    <location>
        <begin position="487"/>
        <end position="509"/>
    </location>
</feature>
<feature type="transmembrane region" description="Helical" evidence="1">
    <location>
        <begin position="71"/>
        <end position="96"/>
    </location>
</feature>
<protein>
    <submittedName>
        <fullName evidence="2">SecY-type transporter protein</fullName>
    </submittedName>
</protein>
<reference evidence="2" key="3">
    <citation type="journal article" date="2013" name="Genome Biol. Evol.">
        <title>Strikingly bacteria-like and gene-rich mitochondrial genomes throughout jakobid protists.</title>
        <authorList>
            <person name="Burger G."/>
            <person name="Gray M.W."/>
            <person name="Forget L."/>
            <person name="Lang B.F."/>
        </authorList>
    </citation>
    <scope>NUCLEOTIDE SEQUENCE</scope>
    <source>
        <strain evidence="2">ATCC 50422</strain>
    </source>
</reference>
<accession>M4Q9W6</accession>
<feature type="transmembrane region" description="Helical" evidence="1">
    <location>
        <begin position="441"/>
        <end position="467"/>
    </location>
</feature>
<evidence type="ECO:0000313" key="2">
    <source>
        <dbReference type="EMBL" id="AGH24202.1"/>
    </source>
</evidence>
<keyword evidence="2" id="KW-0496">Mitochondrion</keyword>
<feature type="transmembrane region" description="Helical" evidence="1">
    <location>
        <begin position="242"/>
        <end position="266"/>
    </location>
</feature>
<feature type="transmembrane region" description="Helical" evidence="1">
    <location>
        <begin position="116"/>
        <end position="138"/>
    </location>
</feature>
<keyword evidence="1" id="KW-0472">Membrane</keyword>
<dbReference type="EMBL" id="KC353355">
    <property type="protein sequence ID" value="AGH24202.1"/>
    <property type="molecule type" value="Genomic_DNA"/>
</dbReference>
<feature type="transmembrane region" description="Helical" evidence="1">
    <location>
        <begin position="210"/>
        <end position="230"/>
    </location>
</feature>
<dbReference type="RefSeq" id="YP_007890708.1">
    <property type="nucleotide sequence ID" value="NC_021127.1"/>
</dbReference>
<keyword evidence="1" id="KW-1133">Transmembrane helix</keyword>
<proteinExistence type="predicted"/>